<gene>
    <name evidence="1" type="ORF">V2W30_31870</name>
</gene>
<proteinExistence type="predicted"/>
<sequence length="216" mass="22877">MTSSSTRTACTSCTFPSHTQFASAELVGAIVAGEFDRAQDPAWQESGAATVEDYARWCGHLCGATCLRMALGGSGAEAPSLFELRDGALKFGAYTVDAEGEIHGMIYAPAVEYVREAHGVDAQVHRELTVEETGALLDAGRVVIASVHYAIRRPHDPAPERKGGHLVLVTARTPDGAGFHFHNPSGTDAATRTADLPVTRFADYFAGRGMSLTPKG</sequence>
<dbReference type="EMBL" id="CP146022">
    <property type="protein sequence ID" value="WWQ67474.1"/>
    <property type="molecule type" value="Genomic_DNA"/>
</dbReference>
<keyword evidence="2" id="KW-1185">Reference proteome</keyword>
<protein>
    <submittedName>
        <fullName evidence="1">C39 family peptidase</fullName>
    </submittedName>
</protein>
<organism evidence="1 2">
    <name type="scientific">Streptomyces citrinus</name>
    <dbReference type="NCBI Taxonomy" id="3118173"/>
    <lineage>
        <taxon>Bacteria</taxon>
        <taxon>Bacillati</taxon>
        <taxon>Actinomycetota</taxon>
        <taxon>Actinomycetes</taxon>
        <taxon>Kitasatosporales</taxon>
        <taxon>Streptomycetaceae</taxon>
        <taxon>Streptomyces</taxon>
    </lineage>
</organism>
<evidence type="ECO:0000313" key="1">
    <source>
        <dbReference type="EMBL" id="WWQ67474.1"/>
    </source>
</evidence>
<accession>A0ACD5AKQ5</accession>
<reference evidence="1" key="1">
    <citation type="journal article" date="2025" name="Int. J. Syst. Evol. Microbiol.">
        <title>Streptomyces citrinus sp. nov., with yellow diffusible pigment.</title>
        <authorList>
            <person name="He Y."/>
            <person name="Yang E."/>
            <person name="Xu J."/>
            <person name="Sun Y."/>
            <person name="Sun L."/>
        </authorList>
    </citation>
    <scope>NUCLEOTIDE SEQUENCE</scope>
    <source>
        <strain evidence="1">Q6</strain>
    </source>
</reference>
<dbReference type="Proteomes" id="UP001432251">
    <property type="component" value="Chromosome"/>
</dbReference>
<evidence type="ECO:0000313" key="2">
    <source>
        <dbReference type="Proteomes" id="UP001432251"/>
    </source>
</evidence>
<name>A0ACD5AKQ5_9ACTN</name>